<dbReference type="RefSeq" id="WP_052394608.1">
    <property type="nucleotide sequence ID" value="NZ_JACHET010000001.1"/>
</dbReference>
<evidence type="ECO:0000313" key="4">
    <source>
        <dbReference type="Proteomes" id="UP000560000"/>
    </source>
</evidence>
<feature type="signal peptide" evidence="2">
    <location>
        <begin position="1"/>
        <end position="23"/>
    </location>
</feature>
<name>A0A841KH77_9GAMM</name>
<reference evidence="3 4" key="1">
    <citation type="submission" date="2020-08" db="EMBL/GenBank/DDBJ databases">
        <title>Genomic Encyclopedia of Type Strains, Phase IV (KMG-IV): sequencing the most valuable type-strain genomes for metagenomic binning, comparative biology and taxonomic classification.</title>
        <authorList>
            <person name="Goeker M."/>
        </authorList>
    </citation>
    <scope>NUCLEOTIDE SEQUENCE [LARGE SCALE GENOMIC DNA]</scope>
    <source>
        <strain evidence="3 4">DSM 107085</strain>
    </source>
</reference>
<dbReference type="Proteomes" id="UP000560000">
    <property type="component" value="Unassembled WGS sequence"/>
</dbReference>
<organism evidence="3 4">
    <name type="scientific">Oleiagrimonas soli</name>
    <dbReference type="NCBI Taxonomy" id="1543381"/>
    <lineage>
        <taxon>Bacteria</taxon>
        <taxon>Pseudomonadati</taxon>
        <taxon>Pseudomonadota</taxon>
        <taxon>Gammaproteobacteria</taxon>
        <taxon>Lysobacterales</taxon>
        <taxon>Rhodanobacteraceae</taxon>
        <taxon>Oleiagrimonas</taxon>
    </lineage>
</organism>
<dbReference type="EC" id="3.4.21.-" evidence="3"/>
<feature type="region of interest" description="Disordered" evidence="1">
    <location>
        <begin position="64"/>
        <end position="84"/>
    </location>
</feature>
<feature type="compositionally biased region" description="Gly residues" evidence="1">
    <location>
        <begin position="70"/>
        <end position="79"/>
    </location>
</feature>
<gene>
    <name evidence="3" type="ORF">HNQ86_001685</name>
</gene>
<dbReference type="GO" id="GO:0008233">
    <property type="term" value="F:peptidase activity"/>
    <property type="evidence" value="ECO:0007669"/>
    <property type="project" value="UniProtKB-KW"/>
</dbReference>
<comment type="caution">
    <text evidence="3">The sequence shown here is derived from an EMBL/GenBank/DDBJ whole genome shotgun (WGS) entry which is preliminary data.</text>
</comment>
<keyword evidence="2" id="KW-0732">Signal</keyword>
<dbReference type="AlphaFoldDB" id="A0A841KH77"/>
<sequence length="345" mass="35162">MKSTGKILAALSLTLLASAVVSAKPPAPMNYEGTPGGVRLLEQGQHPAVVHPTVDAMESWRAQHPNRGQAKGGGHGGGSTTSNNLIYQGGTGGIGVETAPKVYLVVWGSQWNNNDPSGEVSILESFLGSVGGSSWLNSVTQYCQGVSSGTQFCNGAGTAAGNQLNIYQNVWFDNSSAAPSHPTQSQLAAEAVKAAAHFGNTTSGSNASTQYVIATATGNSASGFGTQYCAYHSYSSSNYGNVAYTNLPYMTDAGASCGANFNGLGPKAGITIVEGHELAETISDQFPSSGWIDGSGEENGDKCAWISSGQGASATVTLSGGTSYPVQSLWSNAFNSGAGGCVLSY</sequence>
<proteinExistence type="predicted"/>
<dbReference type="GO" id="GO:0006508">
    <property type="term" value="P:proteolysis"/>
    <property type="evidence" value="ECO:0007669"/>
    <property type="project" value="UniProtKB-KW"/>
</dbReference>
<dbReference type="EMBL" id="JACHET010000001">
    <property type="protein sequence ID" value="MBB6184340.1"/>
    <property type="molecule type" value="Genomic_DNA"/>
</dbReference>
<evidence type="ECO:0000256" key="2">
    <source>
        <dbReference type="SAM" id="SignalP"/>
    </source>
</evidence>
<evidence type="ECO:0000313" key="3">
    <source>
        <dbReference type="EMBL" id="MBB6184340.1"/>
    </source>
</evidence>
<protein>
    <submittedName>
        <fullName evidence="3">Serine protease</fullName>
        <ecNumber evidence="3">3.4.21.-</ecNumber>
    </submittedName>
</protein>
<keyword evidence="3" id="KW-0645">Protease</keyword>
<feature type="chain" id="PRO_5032395067" evidence="2">
    <location>
        <begin position="24"/>
        <end position="345"/>
    </location>
</feature>
<accession>A0A841KH77</accession>
<evidence type="ECO:0000256" key="1">
    <source>
        <dbReference type="SAM" id="MobiDB-lite"/>
    </source>
</evidence>
<keyword evidence="3" id="KW-0378">Hydrolase</keyword>